<keyword evidence="7 12" id="KW-1133">Transmembrane helix</keyword>
<dbReference type="RefSeq" id="WP_012017604.1">
    <property type="nucleotide sequence ID" value="NC_009436.1"/>
</dbReference>
<keyword evidence="15" id="KW-1185">Reference proteome</keyword>
<dbReference type="AlphaFoldDB" id="A0A9J9GGV2"/>
<comment type="function">
    <text evidence="1">This colicin is a channel-forming colicin. This class of transmembrane toxins depolarize the cytoplasmic membrane, leading to dissipation of cellular energy.</text>
</comment>
<dbReference type="PROSITE" id="PS00276">
    <property type="entry name" value="CHANNEL_COLICIN"/>
    <property type="match status" value="1"/>
</dbReference>
<evidence type="ECO:0000259" key="13">
    <source>
        <dbReference type="PROSITE" id="PS00276"/>
    </source>
</evidence>
<dbReference type="GO" id="GO:0016020">
    <property type="term" value="C:membrane"/>
    <property type="evidence" value="ECO:0007669"/>
    <property type="project" value="UniProtKB-SubCell"/>
</dbReference>
<evidence type="ECO:0000313" key="14">
    <source>
        <dbReference type="EMBL" id="ABP60889.1"/>
    </source>
</evidence>
<keyword evidence="9" id="KW-0078">Bacteriocin</keyword>
<keyword evidence="8" id="KW-0044">Antibiotic</keyword>
<accession>A0A9J9GGV2</accession>
<proteinExistence type="inferred from homology"/>
<evidence type="ECO:0000256" key="10">
    <source>
        <dbReference type="ARBA" id="ARBA00023136"/>
    </source>
</evidence>
<feature type="region of interest" description="Disordered" evidence="11">
    <location>
        <begin position="1"/>
        <end position="46"/>
    </location>
</feature>
<dbReference type="EMBL" id="CP000653">
    <property type="protein sequence ID" value="ABP60889.1"/>
    <property type="molecule type" value="Genomic_DNA"/>
</dbReference>
<evidence type="ECO:0000256" key="7">
    <source>
        <dbReference type="ARBA" id="ARBA00022989"/>
    </source>
</evidence>
<dbReference type="GO" id="GO:0050829">
    <property type="term" value="P:defense response to Gram-negative bacterium"/>
    <property type="evidence" value="ECO:0007669"/>
    <property type="project" value="InterPro"/>
</dbReference>
<evidence type="ECO:0000256" key="12">
    <source>
        <dbReference type="SAM" id="Phobius"/>
    </source>
</evidence>
<keyword evidence="10 12" id="KW-0472">Membrane</keyword>
<dbReference type="PRINTS" id="PR00280">
    <property type="entry name" value="CHANLCOLICIN"/>
</dbReference>
<dbReference type="SUPFAM" id="SSF56837">
    <property type="entry name" value="Colicin"/>
    <property type="match status" value="1"/>
</dbReference>
<dbReference type="GO" id="GO:0140911">
    <property type="term" value="F:pore-forming activity"/>
    <property type="evidence" value="ECO:0007669"/>
    <property type="project" value="InterPro"/>
</dbReference>
<evidence type="ECO:0000256" key="3">
    <source>
        <dbReference type="ARBA" id="ARBA00004370"/>
    </source>
</evidence>
<comment type="subcellular location">
    <subcellularLocation>
        <location evidence="3">Membrane</location>
    </subcellularLocation>
</comment>
<evidence type="ECO:0000256" key="1">
    <source>
        <dbReference type="ARBA" id="ARBA00002178"/>
    </source>
</evidence>
<keyword evidence="6 12" id="KW-0812">Transmembrane</keyword>
<protein>
    <recommendedName>
        <fullName evidence="13">Channel forming colicins domain-containing protein</fullName>
    </recommendedName>
</protein>
<evidence type="ECO:0000256" key="2">
    <source>
        <dbReference type="ARBA" id="ARBA00003197"/>
    </source>
</evidence>
<comment type="similarity">
    <text evidence="4">Belongs to the channel forming colicin family.</text>
</comment>
<evidence type="ECO:0000256" key="11">
    <source>
        <dbReference type="SAM" id="MobiDB-lite"/>
    </source>
</evidence>
<name>A0A9J9GGV2_ENT38</name>
<dbReference type="Pfam" id="PF01024">
    <property type="entry name" value="Colicin"/>
    <property type="match status" value="1"/>
</dbReference>
<keyword evidence="5" id="KW-0929">Antimicrobial</keyword>
<feature type="domain" description="Channel forming colicins" evidence="13">
    <location>
        <begin position="350"/>
        <end position="361"/>
    </location>
</feature>
<dbReference type="KEGG" id="ent:Ent638_2214"/>
<dbReference type="Proteomes" id="UP000000230">
    <property type="component" value="Chromosome"/>
</dbReference>
<feature type="transmembrane region" description="Helical" evidence="12">
    <location>
        <begin position="363"/>
        <end position="381"/>
    </location>
</feature>
<evidence type="ECO:0000313" key="15">
    <source>
        <dbReference type="Proteomes" id="UP000000230"/>
    </source>
</evidence>
<feature type="compositionally biased region" description="Gly residues" evidence="11">
    <location>
        <begin position="23"/>
        <end position="32"/>
    </location>
</feature>
<dbReference type="OrthoDB" id="6899172at2"/>
<evidence type="ECO:0000256" key="5">
    <source>
        <dbReference type="ARBA" id="ARBA00022529"/>
    </source>
</evidence>
<evidence type="ECO:0000256" key="8">
    <source>
        <dbReference type="ARBA" id="ARBA00023022"/>
    </source>
</evidence>
<comment type="function">
    <text evidence="2">Colicins are polypeptide toxins produced by and active against E.coli and closely related bacteria.</text>
</comment>
<evidence type="ECO:0000256" key="6">
    <source>
        <dbReference type="ARBA" id="ARBA00022692"/>
    </source>
</evidence>
<gene>
    <name evidence="14" type="ordered locus">Ent638_2214</name>
</gene>
<feature type="transmembrane region" description="Helical" evidence="12">
    <location>
        <begin position="388"/>
        <end position="410"/>
    </location>
</feature>
<sequence length="427" mass="44217">MSEDTINVDGKPNSNTGSNNNGHGNGTGGAGNSGSKDHGSNSGTPAQNAQVTAVFNDPVVRKKLVALRKGALLMNPNAKVTVTGLTVDGNITVSIDGINTYQASTLGLTGLISITAKDGVPYTSGKIPTGHKLSGSNSNSKDLPGSVLGGLIDTAVNEDNKNNAPPTLSERVNKFYHDKPSRQGLTNLYKETLKTGKIPKAARGNLLTNLQKLLDEDKKLAAAAAQAKKDEAEVLQKTSEIIAGTGEKISDHASAQFKTFANKIAADLKSFQGKKIRNFNDATASLNKIASNPGLKMSSADKSAIINALKHANAQTMAANLGNLSKVFKGADKAMMAGKVLDKTRVGFETGNWGPLILEIESWALSTLATAVGLGVVAYTAPFIAATVGLPVSAIAVVGIITVGIIASLIDENVATAINNELIKSAH</sequence>
<dbReference type="InterPro" id="IPR038283">
    <property type="entry name" value="Channel_colicin_C_sf"/>
</dbReference>
<feature type="compositionally biased region" description="Low complexity" evidence="11">
    <location>
        <begin position="13"/>
        <end position="22"/>
    </location>
</feature>
<dbReference type="GO" id="GO:0031640">
    <property type="term" value="P:killing of cells of another organism"/>
    <property type="evidence" value="ECO:0007669"/>
    <property type="project" value="UniProtKB-KW"/>
</dbReference>
<reference evidence="15" key="1">
    <citation type="journal article" date="2010" name="PLoS Genet.">
        <title>Genome sequence of the plant growth promoting endophytic bacterium Enterobacter sp. 638.</title>
        <authorList>
            <person name="Taghavi S."/>
            <person name="van der Lelie D."/>
            <person name="Hoffman A."/>
            <person name="Zhang Y.B."/>
            <person name="Walla M.D."/>
            <person name="Vangronsveld J."/>
            <person name="Newman L."/>
            <person name="Monchy S."/>
        </authorList>
    </citation>
    <scope>NUCLEOTIDE SEQUENCE [LARGE SCALE GENOMIC DNA]</scope>
    <source>
        <strain evidence="15">638</strain>
    </source>
</reference>
<organism evidence="14 15">
    <name type="scientific">Enterobacter sp. (strain 638)</name>
    <dbReference type="NCBI Taxonomy" id="399742"/>
    <lineage>
        <taxon>Bacteria</taxon>
        <taxon>Pseudomonadati</taxon>
        <taxon>Pseudomonadota</taxon>
        <taxon>Gammaproteobacteria</taxon>
        <taxon>Enterobacterales</taxon>
        <taxon>Enterobacteriaceae</taxon>
        <taxon>Enterobacter</taxon>
    </lineage>
</organism>
<evidence type="ECO:0000256" key="9">
    <source>
        <dbReference type="ARBA" id="ARBA00023048"/>
    </source>
</evidence>
<dbReference type="Gene3D" id="1.10.490.30">
    <property type="entry name" value="Colicin"/>
    <property type="match status" value="1"/>
</dbReference>
<evidence type="ECO:0000256" key="4">
    <source>
        <dbReference type="ARBA" id="ARBA00007595"/>
    </source>
</evidence>
<dbReference type="InterPro" id="IPR000293">
    <property type="entry name" value="Channel_colicin_C"/>
</dbReference>